<dbReference type="AlphaFoldDB" id="A0A2I0H1E8"/>
<feature type="non-terminal residue" evidence="2">
    <location>
        <position position="1"/>
    </location>
</feature>
<sequence>GGPDSGTPSSTSNGNSFSSSKDTAPSSETLNLPDPLPQLASDLPQPGTLSSSDNRPSRAALDPLQEPPGSLESPRQPDEPPEPPCSFSQISSSLPDLAAQLGPVAQPVASSGSAHVQQPSGSHQAAAQHTAATQFGPAGPFDPIQPSPPPPDLGPSWPGPTRPAF</sequence>
<feature type="compositionally biased region" description="Polar residues" evidence="1">
    <location>
        <begin position="21"/>
        <end position="30"/>
    </location>
</feature>
<feature type="compositionally biased region" description="Polar residues" evidence="1">
    <location>
        <begin position="108"/>
        <end position="122"/>
    </location>
</feature>
<feature type="region of interest" description="Disordered" evidence="1">
    <location>
        <begin position="1"/>
        <end position="165"/>
    </location>
</feature>
<comment type="caution">
    <text evidence="2">The sequence shown here is derived from an EMBL/GenBank/DDBJ whole genome shotgun (WGS) entry which is preliminary data.</text>
</comment>
<feature type="compositionally biased region" description="Low complexity" evidence="1">
    <location>
        <begin position="123"/>
        <end position="134"/>
    </location>
</feature>
<gene>
    <name evidence="2" type="ORF">CRG98_049970</name>
</gene>
<evidence type="ECO:0000256" key="1">
    <source>
        <dbReference type="SAM" id="MobiDB-lite"/>
    </source>
</evidence>
<evidence type="ECO:0000313" key="3">
    <source>
        <dbReference type="Proteomes" id="UP000233551"/>
    </source>
</evidence>
<dbReference type="EMBL" id="PGOL01043976">
    <property type="protein sequence ID" value="PKH89214.1"/>
    <property type="molecule type" value="Genomic_DNA"/>
</dbReference>
<keyword evidence="3" id="KW-1185">Reference proteome</keyword>
<feature type="compositionally biased region" description="Low complexity" evidence="1">
    <location>
        <begin position="1"/>
        <end position="20"/>
    </location>
</feature>
<evidence type="ECO:0000313" key="2">
    <source>
        <dbReference type="EMBL" id="PKH89214.1"/>
    </source>
</evidence>
<accession>A0A2I0H1E8</accession>
<name>A0A2I0H1E8_PUNGR</name>
<organism evidence="2 3">
    <name type="scientific">Punica granatum</name>
    <name type="common">Pomegranate</name>
    <dbReference type="NCBI Taxonomy" id="22663"/>
    <lineage>
        <taxon>Eukaryota</taxon>
        <taxon>Viridiplantae</taxon>
        <taxon>Streptophyta</taxon>
        <taxon>Embryophyta</taxon>
        <taxon>Tracheophyta</taxon>
        <taxon>Spermatophyta</taxon>
        <taxon>Magnoliopsida</taxon>
        <taxon>eudicotyledons</taxon>
        <taxon>Gunneridae</taxon>
        <taxon>Pentapetalae</taxon>
        <taxon>rosids</taxon>
        <taxon>malvids</taxon>
        <taxon>Myrtales</taxon>
        <taxon>Lythraceae</taxon>
        <taxon>Punica</taxon>
    </lineage>
</organism>
<reference evidence="2 3" key="1">
    <citation type="submission" date="2017-11" db="EMBL/GenBank/DDBJ databases">
        <title>De-novo sequencing of pomegranate (Punica granatum L.) genome.</title>
        <authorList>
            <person name="Akparov Z."/>
            <person name="Amiraslanov A."/>
            <person name="Hajiyeva S."/>
            <person name="Abbasov M."/>
            <person name="Kaur K."/>
            <person name="Hamwieh A."/>
            <person name="Solovyev V."/>
            <person name="Salamov A."/>
            <person name="Braich B."/>
            <person name="Kosarev P."/>
            <person name="Mahmoud A."/>
            <person name="Hajiyev E."/>
            <person name="Babayeva S."/>
            <person name="Izzatullayeva V."/>
            <person name="Mammadov A."/>
            <person name="Mammadov A."/>
            <person name="Sharifova S."/>
            <person name="Ojaghi J."/>
            <person name="Eynullazada K."/>
            <person name="Bayramov B."/>
            <person name="Abdulazimova A."/>
            <person name="Shahmuradov I."/>
        </authorList>
    </citation>
    <scope>NUCLEOTIDE SEQUENCE [LARGE SCALE GENOMIC DNA]</scope>
    <source>
        <strain evidence="3">cv. AG2017</strain>
        <tissue evidence="2">Leaf</tissue>
    </source>
</reference>
<proteinExistence type="predicted"/>
<protein>
    <submittedName>
        <fullName evidence="2">Uncharacterized protein</fullName>
    </submittedName>
</protein>
<dbReference type="Proteomes" id="UP000233551">
    <property type="component" value="Unassembled WGS sequence"/>
</dbReference>
<feature type="compositionally biased region" description="Pro residues" evidence="1">
    <location>
        <begin position="143"/>
        <end position="165"/>
    </location>
</feature>